<organism evidence="5 6">
    <name type="scientific">Haloechinothrix salitolerans</name>
    <dbReference type="NCBI Taxonomy" id="926830"/>
    <lineage>
        <taxon>Bacteria</taxon>
        <taxon>Bacillati</taxon>
        <taxon>Actinomycetota</taxon>
        <taxon>Actinomycetes</taxon>
        <taxon>Pseudonocardiales</taxon>
        <taxon>Pseudonocardiaceae</taxon>
        <taxon>Haloechinothrix</taxon>
    </lineage>
</organism>
<sequence>MTNQVDVSDEPEAADEPELAHEPDSADEPDDADAGGGTDRAGRSWITVGLAVVIVLAVAAGVWFAIRLATAASGADQDAAEERDAALAAGGGAVVTLNTLDHRTAEDGIARWQAASTGVLREQLAASEEDLIAAVREAKSKTTAHLVAAALTERGQEEARLMAVLDIKVRPAGEEPTTKRVRYIADLVKVDGEWRLGGLSPVAVEK</sequence>
<feature type="region of interest" description="Disordered" evidence="3">
    <location>
        <begin position="1"/>
        <end position="39"/>
    </location>
</feature>
<gene>
    <name evidence="5" type="ORF">ACFQGD_25960</name>
</gene>
<dbReference type="PANTHER" id="PTHR37042">
    <property type="entry name" value="OUTER MEMBRANE PROTEIN RV1973"/>
    <property type="match status" value="1"/>
</dbReference>
<dbReference type="PANTHER" id="PTHR37042:SF4">
    <property type="entry name" value="OUTER MEMBRANE PROTEIN RV1973"/>
    <property type="match status" value="1"/>
</dbReference>
<comment type="subcellular location">
    <subcellularLocation>
        <location evidence="1">Membrane</location>
    </subcellularLocation>
</comment>
<feature type="compositionally biased region" description="Acidic residues" evidence="3">
    <location>
        <begin position="7"/>
        <end position="17"/>
    </location>
</feature>
<dbReference type="Proteomes" id="UP001596337">
    <property type="component" value="Unassembled WGS sequence"/>
</dbReference>
<reference evidence="6" key="1">
    <citation type="journal article" date="2019" name="Int. J. Syst. Evol. Microbiol.">
        <title>The Global Catalogue of Microorganisms (GCM) 10K type strain sequencing project: providing services to taxonomists for standard genome sequencing and annotation.</title>
        <authorList>
            <consortium name="The Broad Institute Genomics Platform"/>
            <consortium name="The Broad Institute Genome Sequencing Center for Infectious Disease"/>
            <person name="Wu L."/>
            <person name="Ma J."/>
        </authorList>
    </citation>
    <scope>NUCLEOTIDE SEQUENCE [LARGE SCALE GENOMIC DNA]</scope>
    <source>
        <strain evidence="6">KCTC 32255</strain>
    </source>
</reference>
<evidence type="ECO:0000256" key="1">
    <source>
        <dbReference type="ARBA" id="ARBA00004370"/>
    </source>
</evidence>
<protein>
    <recommendedName>
        <fullName evidence="7">Mce-associated membrane protein</fullName>
    </recommendedName>
</protein>
<dbReference type="SUPFAM" id="SSF54427">
    <property type="entry name" value="NTF2-like"/>
    <property type="match status" value="1"/>
</dbReference>
<evidence type="ECO:0000256" key="2">
    <source>
        <dbReference type="ARBA" id="ARBA00023136"/>
    </source>
</evidence>
<dbReference type="EMBL" id="JBHSXX010000001">
    <property type="protein sequence ID" value="MFC6870582.1"/>
    <property type="molecule type" value="Genomic_DNA"/>
</dbReference>
<feature type="transmembrane region" description="Helical" evidence="4">
    <location>
        <begin position="45"/>
        <end position="66"/>
    </location>
</feature>
<name>A0ABW2C5L7_9PSEU</name>
<keyword evidence="4" id="KW-1133">Transmembrane helix</keyword>
<proteinExistence type="predicted"/>
<keyword evidence="2 4" id="KW-0472">Membrane</keyword>
<evidence type="ECO:0008006" key="7">
    <source>
        <dbReference type="Google" id="ProtNLM"/>
    </source>
</evidence>
<comment type="caution">
    <text evidence="5">The sequence shown here is derived from an EMBL/GenBank/DDBJ whole genome shotgun (WGS) entry which is preliminary data.</text>
</comment>
<keyword evidence="6" id="KW-1185">Reference proteome</keyword>
<dbReference type="RefSeq" id="WP_345399933.1">
    <property type="nucleotide sequence ID" value="NZ_BAABLA010000095.1"/>
</dbReference>
<evidence type="ECO:0000313" key="5">
    <source>
        <dbReference type="EMBL" id="MFC6870582.1"/>
    </source>
</evidence>
<accession>A0ABW2C5L7</accession>
<evidence type="ECO:0000256" key="4">
    <source>
        <dbReference type="SAM" id="Phobius"/>
    </source>
</evidence>
<dbReference type="InterPro" id="IPR032710">
    <property type="entry name" value="NTF2-like_dom_sf"/>
</dbReference>
<evidence type="ECO:0000256" key="3">
    <source>
        <dbReference type="SAM" id="MobiDB-lite"/>
    </source>
</evidence>
<keyword evidence="4" id="KW-0812">Transmembrane</keyword>
<evidence type="ECO:0000313" key="6">
    <source>
        <dbReference type="Proteomes" id="UP001596337"/>
    </source>
</evidence>